<feature type="chain" id="PRO_5020200654" evidence="1">
    <location>
        <begin position="24"/>
        <end position="182"/>
    </location>
</feature>
<accession>A0A4P7UNZ9</accession>
<dbReference type="RefSeq" id="WP_136400710.1">
    <property type="nucleotide sequence ID" value="NZ_CP036295.1"/>
</dbReference>
<proteinExistence type="predicted"/>
<feature type="signal peptide" evidence="1">
    <location>
        <begin position="1"/>
        <end position="23"/>
    </location>
</feature>
<dbReference type="Proteomes" id="UP000297065">
    <property type="component" value="Chromosome"/>
</dbReference>
<keyword evidence="1" id="KW-0732">Signal</keyword>
<reference evidence="2 3" key="1">
    <citation type="submission" date="2019-02" db="EMBL/GenBank/DDBJ databases">
        <title>Complete Genome Sequence of Desulfovibrio desulfuricans IC1, a Sulfonate Utilizing Anaerobe.</title>
        <authorList>
            <person name="Day L.A."/>
            <person name="De Leon K.B."/>
            <person name="Wall J.D."/>
        </authorList>
    </citation>
    <scope>NUCLEOTIDE SEQUENCE [LARGE SCALE GENOMIC DNA]</scope>
    <source>
        <strain evidence="2 3">IC1</strain>
    </source>
</reference>
<name>A0A4P7UNZ9_DESDE</name>
<evidence type="ECO:0000256" key="1">
    <source>
        <dbReference type="SAM" id="SignalP"/>
    </source>
</evidence>
<organism evidence="2 3">
    <name type="scientific">Desulfovibrio desulfuricans</name>
    <dbReference type="NCBI Taxonomy" id="876"/>
    <lineage>
        <taxon>Bacteria</taxon>
        <taxon>Pseudomonadati</taxon>
        <taxon>Thermodesulfobacteriota</taxon>
        <taxon>Desulfovibrionia</taxon>
        <taxon>Desulfovibrionales</taxon>
        <taxon>Desulfovibrionaceae</taxon>
        <taxon>Desulfovibrio</taxon>
    </lineage>
</organism>
<dbReference type="EMBL" id="CP036295">
    <property type="protein sequence ID" value="QCC86644.1"/>
    <property type="molecule type" value="Genomic_DNA"/>
</dbReference>
<evidence type="ECO:0000313" key="3">
    <source>
        <dbReference type="Proteomes" id="UP000297065"/>
    </source>
</evidence>
<protein>
    <submittedName>
        <fullName evidence="2">Uncharacterized protein</fullName>
    </submittedName>
</protein>
<sequence>MKPLISGVIFLLLLGAWLSPVHASRPGGNLPEVFKMVNDENVYMTFDGKVLFAAPKKNAGLQYSCKVKGKFPQIAYSGEYTVQGPYHQKDPGVAARITRENGRNTVSLVYIDKMRADAEKAGINPEFDDAFANRYIKTFDTQSADMPADLKQIEQIVRQDGDKICNDFVKYAIPRLKNPPAY</sequence>
<dbReference type="AlphaFoldDB" id="A0A4P7UNZ9"/>
<evidence type="ECO:0000313" key="2">
    <source>
        <dbReference type="EMBL" id="QCC86644.1"/>
    </source>
</evidence>
<gene>
    <name evidence="2" type="ORF">DDIC_12305</name>
</gene>